<dbReference type="EMBL" id="PISP01000001">
    <property type="protein sequence ID" value="PKD44497.1"/>
    <property type="molecule type" value="Genomic_DNA"/>
</dbReference>
<dbReference type="OrthoDB" id="1524637at2"/>
<organism evidence="1 2">
    <name type="scientific">Rhodohalobacter barkolensis</name>
    <dbReference type="NCBI Taxonomy" id="2053187"/>
    <lineage>
        <taxon>Bacteria</taxon>
        <taxon>Pseudomonadati</taxon>
        <taxon>Balneolota</taxon>
        <taxon>Balneolia</taxon>
        <taxon>Balneolales</taxon>
        <taxon>Balneolaceae</taxon>
        <taxon>Rhodohalobacter</taxon>
    </lineage>
</organism>
<evidence type="ECO:0000313" key="2">
    <source>
        <dbReference type="Proteomes" id="UP000233398"/>
    </source>
</evidence>
<accession>A0A2N0VJX4</accession>
<dbReference type="RefSeq" id="WP_101071787.1">
    <property type="nucleotide sequence ID" value="NZ_PISP01000001.1"/>
</dbReference>
<reference evidence="1 2" key="1">
    <citation type="submission" date="2017-11" db="EMBL/GenBank/DDBJ databases">
        <title>Rhodohalobacter 15182 sp. nov., isolated from a salt lake.</title>
        <authorList>
            <person name="Han S."/>
        </authorList>
    </citation>
    <scope>NUCLEOTIDE SEQUENCE [LARGE SCALE GENOMIC DNA]</scope>
    <source>
        <strain evidence="1 2">15182</strain>
    </source>
</reference>
<sequence length="103" mass="12211">MKLLIILSIAEFSNEVRAMMTRNNVPVYSETEMYGFRTEKHKPDIRTWFSQGEQGIYSTLFFSFQDEATVKRILKEVEKYNEEYEGDRDNPLHAYQVAVEDFV</sequence>
<evidence type="ECO:0000313" key="1">
    <source>
        <dbReference type="EMBL" id="PKD44497.1"/>
    </source>
</evidence>
<dbReference type="Proteomes" id="UP000233398">
    <property type="component" value="Unassembled WGS sequence"/>
</dbReference>
<dbReference type="AlphaFoldDB" id="A0A2N0VJX4"/>
<evidence type="ECO:0008006" key="3">
    <source>
        <dbReference type="Google" id="ProtNLM"/>
    </source>
</evidence>
<keyword evidence="2" id="KW-1185">Reference proteome</keyword>
<proteinExistence type="predicted"/>
<protein>
    <recommendedName>
        <fullName evidence="3">DUF4286 domain-containing protein</fullName>
    </recommendedName>
</protein>
<comment type="caution">
    <text evidence="1">The sequence shown here is derived from an EMBL/GenBank/DDBJ whole genome shotgun (WGS) entry which is preliminary data.</text>
</comment>
<gene>
    <name evidence="1" type="ORF">CWD77_03250</name>
</gene>
<name>A0A2N0VJX4_9BACT</name>